<keyword evidence="3" id="KW-1185">Reference proteome</keyword>
<reference evidence="2 3" key="1">
    <citation type="submission" date="2024-02" db="EMBL/GenBank/DDBJ databases">
        <title>Deinococcus caeni NBRC 101312.</title>
        <authorList>
            <person name="Ichikawa N."/>
            <person name="Katano-Makiyama Y."/>
            <person name="Hidaka K."/>
        </authorList>
    </citation>
    <scope>NUCLEOTIDE SEQUENCE [LARGE SCALE GENOMIC DNA]</scope>
    <source>
        <strain evidence="2 3">NBRC 101312</strain>
    </source>
</reference>
<keyword evidence="1" id="KW-1133">Transmembrane helix</keyword>
<feature type="transmembrane region" description="Helical" evidence="1">
    <location>
        <begin position="53"/>
        <end position="72"/>
    </location>
</feature>
<dbReference type="RefSeq" id="WP_345445150.1">
    <property type="nucleotide sequence ID" value="NZ_BAABQU010000022.1"/>
</dbReference>
<dbReference type="Proteomes" id="UP001423409">
    <property type="component" value="Unassembled WGS sequence"/>
</dbReference>
<evidence type="ECO:0008006" key="4">
    <source>
        <dbReference type="Google" id="ProtNLM"/>
    </source>
</evidence>
<gene>
    <name evidence="2" type="ORF">Dcae01_02021</name>
</gene>
<protein>
    <recommendedName>
        <fullName evidence="4">Integral membrane protein</fullName>
    </recommendedName>
</protein>
<sequence>MGVLDAVTRDLYAGDRAGLLRACRRAYLLALAALVLPGLPLGALLAALNPAPLTGAGGVLAVTLLAVILAAVTARLARRAAQNPEGPARQAALTGAIQAATAPGVPFLIGCAFLGSGAALLTLWGVALLAHALVWWQLPGWLRAEPTPTA</sequence>
<accession>A0ABP9UJP9</accession>
<evidence type="ECO:0000256" key="1">
    <source>
        <dbReference type="SAM" id="Phobius"/>
    </source>
</evidence>
<dbReference type="EMBL" id="BAABQU010000022">
    <property type="protein sequence ID" value="GAA5440507.1"/>
    <property type="molecule type" value="Genomic_DNA"/>
</dbReference>
<feature type="transmembrane region" description="Helical" evidence="1">
    <location>
        <begin position="26"/>
        <end position="47"/>
    </location>
</feature>
<keyword evidence="1" id="KW-0472">Membrane</keyword>
<organism evidence="2 3">
    <name type="scientific">Deinococcus caeni</name>
    <dbReference type="NCBI Taxonomy" id="569127"/>
    <lineage>
        <taxon>Bacteria</taxon>
        <taxon>Thermotogati</taxon>
        <taxon>Deinococcota</taxon>
        <taxon>Deinococci</taxon>
        <taxon>Deinococcales</taxon>
        <taxon>Deinococcaceae</taxon>
        <taxon>Deinococcus</taxon>
    </lineage>
</organism>
<proteinExistence type="predicted"/>
<feature type="transmembrane region" description="Helical" evidence="1">
    <location>
        <begin position="107"/>
        <end position="136"/>
    </location>
</feature>
<keyword evidence="1" id="KW-0812">Transmembrane</keyword>
<evidence type="ECO:0000313" key="2">
    <source>
        <dbReference type="EMBL" id="GAA5440507.1"/>
    </source>
</evidence>
<name>A0ABP9UJP9_9DEIO</name>
<evidence type="ECO:0000313" key="3">
    <source>
        <dbReference type="Proteomes" id="UP001423409"/>
    </source>
</evidence>
<comment type="caution">
    <text evidence="2">The sequence shown here is derived from an EMBL/GenBank/DDBJ whole genome shotgun (WGS) entry which is preliminary data.</text>
</comment>